<dbReference type="GO" id="GO:0016627">
    <property type="term" value="F:oxidoreductase activity, acting on the CH-CH group of donors"/>
    <property type="evidence" value="ECO:0007669"/>
    <property type="project" value="InterPro"/>
</dbReference>
<protein>
    <submittedName>
        <fullName evidence="11">Isovaleryl-CoA dehydrogenase</fullName>
    </submittedName>
</protein>
<feature type="domain" description="Acyl-CoA dehydrogenase/oxidase N-terminal" evidence="10">
    <location>
        <begin position="116"/>
        <end position="224"/>
    </location>
</feature>
<evidence type="ECO:0000256" key="3">
    <source>
        <dbReference type="ARBA" id="ARBA00022630"/>
    </source>
</evidence>
<dbReference type="Pfam" id="PF02770">
    <property type="entry name" value="Acyl-CoA_dh_M"/>
    <property type="match status" value="1"/>
</dbReference>
<keyword evidence="4 6" id="KW-0274">FAD</keyword>
<dbReference type="FunFam" id="2.40.110.10:FF:000011">
    <property type="entry name" value="Acyl-CoA dehydrogenase FadE34"/>
    <property type="match status" value="1"/>
</dbReference>
<feature type="domain" description="Acyl-CoA oxidase/dehydrogenase middle" evidence="9">
    <location>
        <begin position="228"/>
        <end position="322"/>
    </location>
</feature>
<keyword evidence="5 6" id="KW-0560">Oxidoreductase</keyword>
<dbReference type="EMBL" id="DSID01000424">
    <property type="protein sequence ID" value="HEX70704.1"/>
    <property type="molecule type" value="Genomic_DNA"/>
</dbReference>
<keyword evidence="3 6" id="KW-0285">Flavoprotein</keyword>
<dbReference type="SUPFAM" id="SSF47203">
    <property type="entry name" value="Acyl-CoA dehydrogenase C-terminal domain-like"/>
    <property type="match status" value="1"/>
</dbReference>
<feature type="region of interest" description="Disordered" evidence="7">
    <location>
        <begin position="41"/>
        <end position="88"/>
    </location>
</feature>
<dbReference type="GO" id="GO:0050660">
    <property type="term" value="F:flavin adenine dinucleotide binding"/>
    <property type="evidence" value="ECO:0007669"/>
    <property type="project" value="InterPro"/>
</dbReference>
<evidence type="ECO:0000256" key="7">
    <source>
        <dbReference type="SAM" id="MobiDB-lite"/>
    </source>
</evidence>
<evidence type="ECO:0000313" key="11">
    <source>
        <dbReference type="EMBL" id="HEX70704.1"/>
    </source>
</evidence>
<comment type="similarity">
    <text evidence="2 6">Belongs to the acyl-CoA dehydrogenase family.</text>
</comment>
<dbReference type="Pfam" id="PF02771">
    <property type="entry name" value="Acyl-CoA_dh_N"/>
    <property type="match status" value="1"/>
</dbReference>
<dbReference type="InterPro" id="IPR006091">
    <property type="entry name" value="Acyl-CoA_Oxase/DH_mid-dom"/>
</dbReference>
<reference evidence="11" key="1">
    <citation type="journal article" date="2020" name="mSystems">
        <title>Genome- and Community-Level Interaction Insights into Carbon Utilization and Element Cycling Functions of Hydrothermarchaeota in Hydrothermal Sediment.</title>
        <authorList>
            <person name="Zhou Z."/>
            <person name="Liu Y."/>
            <person name="Xu W."/>
            <person name="Pan J."/>
            <person name="Luo Z.H."/>
            <person name="Li M."/>
        </authorList>
    </citation>
    <scope>NUCLEOTIDE SEQUENCE [LARGE SCALE GENOMIC DNA]</scope>
    <source>
        <strain evidence="11">SpSt-192</strain>
    </source>
</reference>
<dbReference type="InterPro" id="IPR036250">
    <property type="entry name" value="AcylCo_DH-like_C"/>
</dbReference>
<organism evidence="11">
    <name type="scientific">Thermorudis sp</name>
    <dbReference type="NCBI Taxonomy" id="1969470"/>
    <lineage>
        <taxon>Bacteria</taxon>
        <taxon>Pseudomonadati</taxon>
        <taxon>Thermomicrobiota</taxon>
        <taxon>Thermomicrobia</taxon>
        <taxon>Thermomicrobia incertae sedis</taxon>
        <taxon>Thermorudis</taxon>
    </lineage>
</organism>
<evidence type="ECO:0000256" key="6">
    <source>
        <dbReference type="RuleBase" id="RU362125"/>
    </source>
</evidence>
<evidence type="ECO:0000256" key="4">
    <source>
        <dbReference type="ARBA" id="ARBA00022827"/>
    </source>
</evidence>
<evidence type="ECO:0000256" key="5">
    <source>
        <dbReference type="ARBA" id="ARBA00023002"/>
    </source>
</evidence>
<dbReference type="InterPro" id="IPR009100">
    <property type="entry name" value="AcylCoA_DH/oxidase_NM_dom_sf"/>
</dbReference>
<comment type="caution">
    <text evidence="11">The sequence shown here is derived from an EMBL/GenBank/DDBJ whole genome shotgun (WGS) entry which is preliminary data.</text>
</comment>
<dbReference type="Gene3D" id="2.40.110.10">
    <property type="entry name" value="Butyryl-CoA Dehydrogenase, subunit A, domain 2"/>
    <property type="match status" value="1"/>
</dbReference>
<dbReference type="PANTHER" id="PTHR43292:SF3">
    <property type="entry name" value="ACYL-COA DEHYDROGENASE FADE29"/>
    <property type="match status" value="1"/>
</dbReference>
<dbReference type="Gene3D" id="1.10.540.10">
    <property type="entry name" value="Acyl-CoA dehydrogenase/oxidase, N-terminal domain"/>
    <property type="match status" value="1"/>
</dbReference>
<proteinExistence type="inferred from homology"/>
<dbReference type="AlphaFoldDB" id="A0A7C2WJA5"/>
<dbReference type="InterPro" id="IPR037069">
    <property type="entry name" value="AcylCoA_DH/ox_N_sf"/>
</dbReference>
<dbReference type="InterPro" id="IPR052161">
    <property type="entry name" value="Mycobact_Acyl-CoA_DH"/>
</dbReference>
<sequence>MRPPVTLQPSAPCPCRRRRSPALVADAAVATRHWPTVIEPQRPELTAAREGGSVGASYPATMRGSAIEERSQELAGGRASRRRRRREGCTREPLALAAGGWFPCPRRESGMDLSYTPQDQAFRQRVRAWLAENVPRQKLTTMEEKKAWHRKLYDAGFIGMGLPREYGGRDARPMEQAIVGEEMVRAKAPPPLNGLGIAIVIPTLIHHGTEQQKRRFIHKLLTAEELWCQLYSEPNAGSDLASLQCRADLVGDEFVINGQKIWNSGAHEADWGLLLARTDRNAPKHQGISCILVDMHTPGVEVRTLKQISGSQEFCEVFFTDVRVPRENLVGELNAGWQIAQTTLSYERGGNTLSRYARMLQQVTRLLDVCRVLQRNGRPAIEDPVVRQKLGQIYAEMEVLRYASLRILSRLERGLRPGPESSIAKLHYSELDKRVQELILDVLGPYGQQVGGIPDELALEPGVAYGETGSWMYAFLWSRAGTIYAGSSEIQKNIIGERVLGLPKEVRADRVAAQVASAASGDGAD</sequence>
<dbReference type="InterPro" id="IPR013786">
    <property type="entry name" value="AcylCoA_DH/ox_N"/>
</dbReference>
<evidence type="ECO:0000259" key="9">
    <source>
        <dbReference type="Pfam" id="PF02770"/>
    </source>
</evidence>
<evidence type="ECO:0000256" key="2">
    <source>
        <dbReference type="ARBA" id="ARBA00009347"/>
    </source>
</evidence>
<evidence type="ECO:0000259" key="10">
    <source>
        <dbReference type="Pfam" id="PF02771"/>
    </source>
</evidence>
<dbReference type="InterPro" id="IPR009075">
    <property type="entry name" value="AcylCo_DH/oxidase_C"/>
</dbReference>
<dbReference type="InterPro" id="IPR046373">
    <property type="entry name" value="Acyl-CoA_Oxase/DH_mid-dom_sf"/>
</dbReference>
<name>A0A7C2WJA5_9BACT</name>
<dbReference type="Gene3D" id="1.20.140.10">
    <property type="entry name" value="Butyryl-CoA Dehydrogenase, subunit A, domain 3"/>
    <property type="match status" value="1"/>
</dbReference>
<feature type="domain" description="Acyl-CoA dehydrogenase/oxidase C-terminal" evidence="8">
    <location>
        <begin position="334"/>
        <end position="500"/>
    </location>
</feature>
<evidence type="ECO:0000259" key="8">
    <source>
        <dbReference type="Pfam" id="PF00441"/>
    </source>
</evidence>
<dbReference type="Pfam" id="PF00441">
    <property type="entry name" value="Acyl-CoA_dh_1"/>
    <property type="match status" value="1"/>
</dbReference>
<dbReference type="SUPFAM" id="SSF56645">
    <property type="entry name" value="Acyl-CoA dehydrogenase NM domain-like"/>
    <property type="match status" value="1"/>
</dbReference>
<dbReference type="GO" id="GO:0005886">
    <property type="term" value="C:plasma membrane"/>
    <property type="evidence" value="ECO:0007669"/>
    <property type="project" value="TreeGrafter"/>
</dbReference>
<accession>A0A7C2WJA5</accession>
<gene>
    <name evidence="11" type="ORF">ENP13_05620</name>
</gene>
<evidence type="ECO:0000256" key="1">
    <source>
        <dbReference type="ARBA" id="ARBA00001974"/>
    </source>
</evidence>
<dbReference type="PANTHER" id="PTHR43292">
    <property type="entry name" value="ACYL-COA DEHYDROGENASE"/>
    <property type="match status" value="1"/>
</dbReference>
<comment type="cofactor">
    <cofactor evidence="1 6">
        <name>FAD</name>
        <dbReference type="ChEBI" id="CHEBI:57692"/>
    </cofactor>
</comment>